<evidence type="ECO:0000259" key="1">
    <source>
        <dbReference type="Pfam" id="PF13946"/>
    </source>
</evidence>
<dbReference type="Gene3D" id="3.20.20.80">
    <property type="entry name" value="Glycosidases"/>
    <property type="match status" value="1"/>
</dbReference>
<reference evidence="2 3" key="1">
    <citation type="submission" date="2019-03" db="EMBL/GenBank/DDBJ databases">
        <title>Genomic Encyclopedia of Type Strains, Phase IV (KMG-IV): sequencing the most valuable type-strain genomes for metagenomic binning, comparative biology and taxonomic classification.</title>
        <authorList>
            <person name="Goeker M."/>
        </authorList>
    </citation>
    <scope>NUCLEOTIDE SEQUENCE [LARGE SCALE GENOMIC DNA]</scope>
    <source>
        <strain evidence="2 3">DSM 100059</strain>
    </source>
</reference>
<dbReference type="OrthoDB" id="9809583at2"/>
<gene>
    <name evidence="2" type="ORF">EDB95_3185</name>
</gene>
<dbReference type="EMBL" id="SODV01000001">
    <property type="protein sequence ID" value="TDX02135.1"/>
    <property type="molecule type" value="Genomic_DNA"/>
</dbReference>
<feature type="domain" description="DUF4214" evidence="1">
    <location>
        <begin position="410"/>
        <end position="457"/>
    </location>
</feature>
<dbReference type="SUPFAM" id="SSF51445">
    <property type="entry name" value="(Trans)glycosidases"/>
    <property type="match status" value="1"/>
</dbReference>
<feature type="domain" description="DUF4214" evidence="1">
    <location>
        <begin position="512"/>
        <end position="560"/>
    </location>
</feature>
<evidence type="ECO:0000313" key="3">
    <source>
        <dbReference type="Proteomes" id="UP000294498"/>
    </source>
</evidence>
<dbReference type="Pfam" id="PF13946">
    <property type="entry name" value="DUF4214"/>
    <property type="match status" value="2"/>
</dbReference>
<organism evidence="2 3">
    <name type="scientific">Dinghuibacter silviterrae</name>
    <dbReference type="NCBI Taxonomy" id="1539049"/>
    <lineage>
        <taxon>Bacteria</taxon>
        <taxon>Pseudomonadati</taxon>
        <taxon>Bacteroidota</taxon>
        <taxon>Chitinophagia</taxon>
        <taxon>Chitinophagales</taxon>
        <taxon>Chitinophagaceae</taxon>
        <taxon>Dinghuibacter</taxon>
    </lineage>
</organism>
<dbReference type="InterPro" id="IPR017853">
    <property type="entry name" value="GH"/>
</dbReference>
<proteinExistence type="predicted"/>
<dbReference type="Proteomes" id="UP000294498">
    <property type="component" value="Unassembled WGS sequence"/>
</dbReference>
<sequence>MKKAYLFAGILFFCISCKKNVTPTSLPPTTSGNAFSSPATYTFNLPMRVAQPFIWGANGHPLYPGAYYNADPGVYNSYLRWQMGLLKELQAPWYRVDFNPDPNGDGGYASTAYGPNASALFAAAADSGVGILPIIIWDHAFVQSLNPDNAYASGVTSAQSFMSTYAGDFPQHYYEVANEEDDAYGWAYFNASSFIQAVICNYFKGMIAAIKAADPQAKIIINSGGNPSFFSTLATYQVPYDIIGYDNYNGESSLSGALSTLSSYGKDIWLTEINNYVTATDQPGNTETSAIDDEFEACDQKPVKAIFFYELLNEDGKTGKDEATLGLIQWNSPGVFTPNNAIKKPIFEEYKFKIEETDYGWYDMAYATFVYCDFRQPDPGGLVSWTNWFTSNRNIPEAFNILLPQENYTRWVDQLFELLLGRAADPGGEAWWTQQLVNGATRESVIETFVGGAEFMQDAGGTNAGLVNRAYQLLLGRAQNSNDPDYVDELNNGSILPWQVAQGILGTVEYQTDYVTHIFNTVLNRAPDPGGLSFWVGQMQGGMNQLDVYKSFLNGPEFYQQAIHQGYVRNHPPYAF</sequence>
<keyword evidence="3" id="KW-1185">Reference proteome</keyword>
<dbReference type="AlphaFoldDB" id="A0A4R8DX71"/>
<dbReference type="RefSeq" id="WP_133994759.1">
    <property type="nucleotide sequence ID" value="NZ_SODV01000001.1"/>
</dbReference>
<protein>
    <submittedName>
        <fullName evidence="2">Uncharacterized protein DUF4214</fullName>
    </submittedName>
</protein>
<comment type="caution">
    <text evidence="2">The sequence shown here is derived from an EMBL/GenBank/DDBJ whole genome shotgun (WGS) entry which is preliminary data.</text>
</comment>
<accession>A0A4R8DX71</accession>
<dbReference type="InterPro" id="IPR025282">
    <property type="entry name" value="DUF4214"/>
</dbReference>
<name>A0A4R8DX71_9BACT</name>
<evidence type="ECO:0000313" key="2">
    <source>
        <dbReference type="EMBL" id="TDX02135.1"/>
    </source>
</evidence>